<organism evidence="2 3">
    <name type="scientific">Hydrogenophaga crocea</name>
    <dbReference type="NCBI Taxonomy" id="2716225"/>
    <lineage>
        <taxon>Bacteria</taxon>
        <taxon>Pseudomonadati</taxon>
        <taxon>Pseudomonadota</taxon>
        <taxon>Betaproteobacteria</taxon>
        <taxon>Burkholderiales</taxon>
        <taxon>Comamonadaceae</taxon>
        <taxon>Hydrogenophaga</taxon>
    </lineage>
</organism>
<protein>
    <submittedName>
        <fullName evidence="2">Class I SAM-dependent methyltransferase</fullName>
    </submittedName>
</protein>
<gene>
    <name evidence="2" type="ORF">G9Q37_07360</name>
</gene>
<dbReference type="EMBL" id="CP049989">
    <property type="protein sequence ID" value="QIM54702.1"/>
    <property type="molecule type" value="Genomic_DNA"/>
</dbReference>
<keyword evidence="2" id="KW-0808">Transferase</keyword>
<keyword evidence="3" id="KW-1185">Reference proteome</keyword>
<evidence type="ECO:0000313" key="2">
    <source>
        <dbReference type="EMBL" id="QIM54702.1"/>
    </source>
</evidence>
<dbReference type="Pfam" id="PF08241">
    <property type="entry name" value="Methyltransf_11"/>
    <property type="match status" value="1"/>
</dbReference>
<reference evidence="2 3" key="1">
    <citation type="submission" date="2020-03" db="EMBL/GenBank/DDBJ databases">
        <title>Hydrogenophaga sp. nov. isolated from cyanobacterial mat.</title>
        <authorList>
            <person name="Thorat V."/>
            <person name="Kirdat K."/>
            <person name="Tiwarekar B."/>
            <person name="Costa E.D."/>
            <person name="Yadav A."/>
        </authorList>
    </citation>
    <scope>NUCLEOTIDE SEQUENCE [LARGE SCALE GENOMIC DNA]</scope>
    <source>
        <strain evidence="2 3">BA0156</strain>
    </source>
</reference>
<dbReference type="Proteomes" id="UP000503162">
    <property type="component" value="Chromosome"/>
</dbReference>
<dbReference type="AlphaFoldDB" id="A0A6G8INA9"/>
<dbReference type="GO" id="GO:0032259">
    <property type="term" value="P:methylation"/>
    <property type="evidence" value="ECO:0007669"/>
    <property type="project" value="UniProtKB-KW"/>
</dbReference>
<dbReference type="CDD" id="cd02440">
    <property type="entry name" value="AdoMet_MTases"/>
    <property type="match status" value="1"/>
</dbReference>
<dbReference type="KEGG" id="hcz:G9Q37_07360"/>
<evidence type="ECO:0000313" key="3">
    <source>
        <dbReference type="Proteomes" id="UP000503162"/>
    </source>
</evidence>
<feature type="domain" description="Methyltransferase type 11" evidence="1">
    <location>
        <begin position="26"/>
        <end position="120"/>
    </location>
</feature>
<dbReference type="SUPFAM" id="SSF53335">
    <property type="entry name" value="S-adenosyl-L-methionine-dependent methyltransferases"/>
    <property type="match status" value="1"/>
</dbReference>
<dbReference type="GO" id="GO:0008757">
    <property type="term" value="F:S-adenosylmethionine-dependent methyltransferase activity"/>
    <property type="evidence" value="ECO:0007669"/>
    <property type="project" value="InterPro"/>
</dbReference>
<name>A0A6G8INA9_9BURK</name>
<dbReference type="PANTHER" id="PTHR43591:SF24">
    <property type="entry name" value="2-METHOXY-6-POLYPRENYL-1,4-BENZOQUINOL METHYLASE, MITOCHONDRIAL"/>
    <property type="match status" value="1"/>
</dbReference>
<sequence length="245" mass="26445">MMGRWSARVADPFLDWLALPPGLDWLDDGCGNGSFTEVLARRQRPASLVGVDPSPAQLAYARERPGLPGARWHAGDAQALPLPDASVDAAVMALVLFFLPDPALGLRELVRVVRPGGTIAAYHWDMAGGGFPLQAILDAVRADGHGLPPPPSNWVSSPEASQTLWREAGLVGVQTACFEVQRAFDSTDQVWRSAQGNPRLRALFASLAPEARERLQARVRDQLGAREGQPLVLRARATAVKGRRP</sequence>
<dbReference type="InterPro" id="IPR029063">
    <property type="entry name" value="SAM-dependent_MTases_sf"/>
</dbReference>
<dbReference type="InterPro" id="IPR013216">
    <property type="entry name" value="Methyltransf_11"/>
</dbReference>
<keyword evidence="2" id="KW-0489">Methyltransferase</keyword>
<proteinExistence type="predicted"/>
<accession>A0A6G8INA9</accession>
<dbReference type="PANTHER" id="PTHR43591">
    <property type="entry name" value="METHYLTRANSFERASE"/>
    <property type="match status" value="1"/>
</dbReference>
<dbReference type="Gene3D" id="3.40.50.150">
    <property type="entry name" value="Vaccinia Virus protein VP39"/>
    <property type="match status" value="1"/>
</dbReference>
<evidence type="ECO:0000259" key="1">
    <source>
        <dbReference type="Pfam" id="PF08241"/>
    </source>
</evidence>